<accession>A0ABT8KSX3</accession>
<dbReference type="Gene3D" id="1.25.40.10">
    <property type="entry name" value="Tetratricopeptide repeat domain"/>
    <property type="match status" value="3"/>
</dbReference>
<dbReference type="InterPro" id="IPR011990">
    <property type="entry name" value="TPR-like_helical_dom_sf"/>
</dbReference>
<name>A0ABT8KSX3_9BACT</name>
<evidence type="ECO:0000313" key="3">
    <source>
        <dbReference type="Proteomes" id="UP001172082"/>
    </source>
</evidence>
<dbReference type="SUPFAM" id="SSF48452">
    <property type="entry name" value="TPR-like"/>
    <property type="match status" value="3"/>
</dbReference>
<feature type="domain" description="CHAT" evidence="1">
    <location>
        <begin position="737"/>
        <end position="1053"/>
    </location>
</feature>
<keyword evidence="3" id="KW-1185">Reference proteome</keyword>
<gene>
    <name evidence="2" type="ORF">QQ008_20885</name>
</gene>
<dbReference type="InterPro" id="IPR024983">
    <property type="entry name" value="CHAT_dom"/>
</dbReference>
<dbReference type="SMART" id="SM00028">
    <property type="entry name" value="TPR"/>
    <property type="match status" value="5"/>
</dbReference>
<organism evidence="2 3">
    <name type="scientific">Splendidivirga corallicola</name>
    <dbReference type="NCBI Taxonomy" id="3051826"/>
    <lineage>
        <taxon>Bacteria</taxon>
        <taxon>Pseudomonadati</taxon>
        <taxon>Bacteroidota</taxon>
        <taxon>Cytophagia</taxon>
        <taxon>Cytophagales</taxon>
        <taxon>Splendidivirgaceae</taxon>
        <taxon>Splendidivirga</taxon>
    </lineage>
</organism>
<dbReference type="RefSeq" id="WP_346753884.1">
    <property type="nucleotide sequence ID" value="NZ_JAUJEA010000009.1"/>
</dbReference>
<protein>
    <submittedName>
        <fullName evidence="2">CHAT domain-containing protein</fullName>
    </submittedName>
</protein>
<dbReference type="Proteomes" id="UP001172082">
    <property type="component" value="Unassembled WGS sequence"/>
</dbReference>
<dbReference type="Pfam" id="PF13424">
    <property type="entry name" value="TPR_12"/>
    <property type="match status" value="2"/>
</dbReference>
<evidence type="ECO:0000259" key="1">
    <source>
        <dbReference type="Pfam" id="PF12770"/>
    </source>
</evidence>
<dbReference type="PANTHER" id="PTHR10098:SF108">
    <property type="entry name" value="TETRATRICOPEPTIDE REPEAT PROTEIN 28"/>
    <property type="match status" value="1"/>
</dbReference>
<proteinExistence type="predicted"/>
<dbReference type="PANTHER" id="PTHR10098">
    <property type="entry name" value="RAPSYN-RELATED"/>
    <property type="match status" value="1"/>
</dbReference>
<reference evidence="2" key="1">
    <citation type="submission" date="2023-06" db="EMBL/GenBank/DDBJ databases">
        <title>Genomic of Parafulvivirga corallium.</title>
        <authorList>
            <person name="Wang G."/>
        </authorList>
    </citation>
    <scope>NUCLEOTIDE SEQUENCE</scope>
    <source>
        <strain evidence="2">BMA10</strain>
    </source>
</reference>
<dbReference type="Pfam" id="PF12770">
    <property type="entry name" value="CHAT"/>
    <property type="match status" value="1"/>
</dbReference>
<comment type="caution">
    <text evidence="2">The sequence shown here is derived from an EMBL/GenBank/DDBJ whole genome shotgun (WGS) entry which is preliminary data.</text>
</comment>
<evidence type="ECO:0000313" key="2">
    <source>
        <dbReference type="EMBL" id="MDN5203860.1"/>
    </source>
</evidence>
<dbReference type="InterPro" id="IPR019734">
    <property type="entry name" value="TPR_rpt"/>
</dbReference>
<dbReference type="EMBL" id="JAUJEA010000009">
    <property type="protein sequence ID" value="MDN5203860.1"/>
    <property type="molecule type" value="Genomic_DNA"/>
</dbReference>
<sequence length="1055" mass="120510">MFTKKIQFILLLLSLAAGESARGQSLVLQNTMDSTSFFFEQNNYIKANHWAKKARSLAMQEQLHKDSIFINILDILFETSLYMGHMTDAVNFGAKQNDLVRELYGEKHPFYFRGALRLVNAYSSELNFKPADSILNKVEPLIIASQGKESIYYADFLAKRANTLLWGGKIFLAFPTYIKAKETYIRIGKDKSRNLALCMGELGMAYLILGEFDKAEENLEGAYSIFSKTEDHKSYTYGQILRALGQLHYKKTHYKTAEVLLMSSYNILKDAIGQNVTAFGILCGDLGQLYFFSGQYPKSEYFLKRAIEILVPNLAYNHPNLLFVYQSLSNVYARTGRMDDARKLLNMAYTNGKEHLDENHLFFGKISFSLAAHYISTKKYSLAEEQFKKGLRIYKRNNLTSHEDYIGGLINMGKLYVDKMQLGKGDSLLSHALEIFDTSNSQSPSRKGLILQNLAIGQFLSGDHVGSEQSIQKTLNIYQDQLETIHPNYIGASLSMGIIYHKLGKKERADSVFLATNEFLREQWINYFSYLSENERRIYFSSVLKFYARIHSYAYMRSKESATLAALLFENQLNIKTALLLALKKLYTKRELTESELLKIYDTLVSTKQKIADQRIKMSADTLQFDSLIMTVNELEKKLWLKSDSSFSQKKQENLKWQDVKKTLAEDEAAIEIIRLTETDIETFNSSDTLFYVAAIITGKKGSLPIVVDIGNGYDLEGKYLRKYKHNMTLDRYGAGCYEHFWEPIKSVLGKTKKVYISPDGIYNLINLNTLRNPETNKYVFEEIDLRLVVSTANLLNTKELPDNNKHITLFGFPKFDLKKKEGQTLKKSKEDFTGSKEDSTRSSMFSALINTKLEIEHIANLAKKKNWKTSVFIDSSASEYHAKNIGNTRVMHFATHGYFEKNVNSHDPAIQNPLLRSGLLLAGAKNTILNDWPQDTLKEMNVEDGFLTAYELMNVNLQGTELAVLSACETGIGEFIPGEGVYGLRRAFNLAGVPKVIMSLWKIEDEATRKFMKSFYKNWFNSLNAADALKKAQLKIKRKYKHPYYWGGFVLSEN</sequence>